<keyword evidence="9" id="KW-1185">Reference proteome</keyword>
<evidence type="ECO:0000313" key="8">
    <source>
        <dbReference type="EMBL" id="RKP57402.1"/>
    </source>
</evidence>
<feature type="domain" description="STAS" evidence="7">
    <location>
        <begin position="3"/>
        <end position="113"/>
    </location>
</feature>
<dbReference type="NCBIfam" id="TIGR00377">
    <property type="entry name" value="ant_ant_sig"/>
    <property type="match status" value="1"/>
</dbReference>
<evidence type="ECO:0000256" key="6">
    <source>
        <dbReference type="RuleBase" id="RU003749"/>
    </source>
</evidence>
<dbReference type="SUPFAM" id="SSF52091">
    <property type="entry name" value="SpoIIaa-like"/>
    <property type="match status" value="1"/>
</dbReference>
<gene>
    <name evidence="8" type="primary">spoIIAA</name>
    <name evidence="8" type="ORF">D7Z26_03790</name>
</gene>
<evidence type="ECO:0000256" key="3">
    <source>
        <dbReference type="ARBA" id="ARBA00020784"/>
    </source>
</evidence>
<dbReference type="GO" id="GO:0045152">
    <property type="term" value="F:antisigma factor binding"/>
    <property type="evidence" value="ECO:0007669"/>
    <property type="project" value="InterPro"/>
</dbReference>
<dbReference type="InterPro" id="IPR003658">
    <property type="entry name" value="Anti-sigma_ant"/>
</dbReference>
<organism evidence="8 9">
    <name type="scientific">Cohnella endophytica</name>
    <dbReference type="NCBI Taxonomy" id="2419778"/>
    <lineage>
        <taxon>Bacteria</taxon>
        <taxon>Bacillati</taxon>
        <taxon>Bacillota</taxon>
        <taxon>Bacilli</taxon>
        <taxon>Bacillales</taxon>
        <taxon>Paenibacillaceae</taxon>
        <taxon>Cohnella</taxon>
    </lineage>
</organism>
<dbReference type="PROSITE" id="PS50801">
    <property type="entry name" value="STAS"/>
    <property type="match status" value="1"/>
</dbReference>
<comment type="similarity">
    <text evidence="2 6">Belongs to the anti-sigma-factor antagonist family.</text>
</comment>
<evidence type="ECO:0000256" key="5">
    <source>
        <dbReference type="ARBA" id="ARBA00022969"/>
    </source>
</evidence>
<keyword evidence="4" id="KW-0597">Phosphoprotein</keyword>
<sequence length="117" mass="13317">MSLQVELEQHRNVLIVRLRGELDHHTADIVRFKMEDAILRGRCDHVVLSLRELQFMDSSGLGVILGRYKLVKSRGGKMVVCDVQTGVKRLFELSGLFKILSFYDTERLALSSLEVVS</sequence>
<evidence type="ECO:0000313" key="9">
    <source>
        <dbReference type="Proteomes" id="UP000282076"/>
    </source>
</evidence>
<comment type="caution">
    <text evidence="8">The sequence shown here is derived from an EMBL/GenBank/DDBJ whole genome shotgun (WGS) entry which is preliminary data.</text>
</comment>
<dbReference type="RefSeq" id="WP_120975018.1">
    <property type="nucleotide sequence ID" value="NZ_RBZM01000002.1"/>
</dbReference>
<dbReference type="OrthoDB" id="9796601at2"/>
<keyword evidence="5" id="KW-0749">Sporulation</keyword>
<protein>
    <recommendedName>
        <fullName evidence="3 6">Anti-sigma F factor antagonist</fullName>
    </recommendedName>
    <alternativeName>
        <fullName evidence="6">Stage II sporulation protein</fullName>
    </alternativeName>
</protein>
<dbReference type="Gene3D" id="3.30.750.24">
    <property type="entry name" value="STAS domain"/>
    <property type="match status" value="1"/>
</dbReference>
<dbReference type="NCBIfam" id="TIGR02886">
    <property type="entry name" value="spore_II_AA"/>
    <property type="match status" value="1"/>
</dbReference>
<accession>A0A494YBS6</accession>
<evidence type="ECO:0000256" key="2">
    <source>
        <dbReference type="ARBA" id="ARBA00009013"/>
    </source>
</evidence>
<evidence type="ECO:0000259" key="7">
    <source>
        <dbReference type="PROSITE" id="PS50801"/>
    </source>
</evidence>
<dbReference type="EMBL" id="RBZM01000002">
    <property type="protein sequence ID" value="RKP57402.1"/>
    <property type="molecule type" value="Genomic_DNA"/>
</dbReference>
<dbReference type="GO" id="GO:0043856">
    <property type="term" value="F:anti-sigma factor antagonist activity"/>
    <property type="evidence" value="ECO:0007669"/>
    <property type="project" value="InterPro"/>
</dbReference>
<dbReference type="PANTHER" id="PTHR33495:SF2">
    <property type="entry name" value="ANTI-SIGMA FACTOR ANTAGONIST TM_1081-RELATED"/>
    <property type="match status" value="1"/>
</dbReference>
<dbReference type="InterPro" id="IPR036513">
    <property type="entry name" value="STAS_dom_sf"/>
</dbReference>
<dbReference type="InterPro" id="IPR002645">
    <property type="entry name" value="STAS_dom"/>
</dbReference>
<comment type="function">
    <text evidence="1">In the phosphorylated form it could act as an anti-anti-sigma factor that counteracts SpoIIAB and thus releases sigma f from inhibition.</text>
</comment>
<name>A0A494YBS6_9BACL</name>
<dbReference type="CDD" id="cd07043">
    <property type="entry name" value="STAS_anti-anti-sigma_factors"/>
    <property type="match status" value="1"/>
</dbReference>
<proteinExistence type="inferred from homology"/>
<evidence type="ECO:0000256" key="4">
    <source>
        <dbReference type="ARBA" id="ARBA00022553"/>
    </source>
</evidence>
<evidence type="ECO:0000256" key="1">
    <source>
        <dbReference type="ARBA" id="ARBA00001976"/>
    </source>
</evidence>
<dbReference type="Pfam" id="PF01740">
    <property type="entry name" value="STAS"/>
    <property type="match status" value="1"/>
</dbReference>
<dbReference type="InterPro" id="IPR014237">
    <property type="entry name" value="Anti-sigma_F_ant"/>
</dbReference>
<reference evidence="8 9" key="1">
    <citation type="submission" date="2018-10" db="EMBL/GenBank/DDBJ databases">
        <title>Cohnella sp. M2MS4P-1, whole genome shotgun sequence.</title>
        <authorList>
            <person name="Tuo L."/>
        </authorList>
    </citation>
    <scope>NUCLEOTIDE SEQUENCE [LARGE SCALE GENOMIC DNA]</scope>
    <source>
        <strain evidence="8 9">M2MS4P-1</strain>
    </source>
</reference>
<dbReference type="PANTHER" id="PTHR33495">
    <property type="entry name" value="ANTI-SIGMA FACTOR ANTAGONIST TM_1081-RELATED-RELATED"/>
    <property type="match status" value="1"/>
</dbReference>
<dbReference type="GO" id="GO:0030435">
    <property type="term" value="P:sporulation resulting in formation of a cellular spore"/>
    <property type="evidence" value="ECO:0007669"/>
    <property type="project" value="UniProtKB-KW"/>
</dbReference>
<dbReference type="AlphaFoldDB" id="A0A494YBS6"/>
<dbReference type="Proteomes" id="UP000282076">
    <property type="component" value="Unassembled WGS sequence"/>
</dbReference>